<organism evidence="3 4">
    <name type="scientific">Fistulina hepatica ATCC 64428</name>
    <dbReference type="NCBI Taxonomy" id="1128425"/>
    <lineage>
        <taxon>Eukaryota</taxon>
        <taxon>Fungi</taxon>
        <taxon>Dikarya</taxon>
        <taxon>Basidiomycota</taxon>
        <taxon>Agaricomycotina</taxon>
        <taxon>Agaricomycetes</taxon>
        <taxon>Agaricomycetidae</taxon>
        <taxon>Agaricales</taxon>
        <taxon>Fistulinaceae</taxon>
        <taxon>Fistulina</taxon>
    </lineage>
</organism>
<dbReference type="AlphaFoldDB" id="A0A0D7A008"/>
<evidence type="ECO:0000313" key="3">
    <source>
        <dbReference type="EMBL" id="KIY43153.1"/>
    </source>
</evidence>
<gene>
    <name evidence="3" type="ORF">FISHEDRAFT_54108</name>
</gene>
<dbReference type="Pfam" id="PF06330">
    <property type="entry name" value="TRI5"/>
    <property type="match status" value="1"/>
</dbReference>
<name>A0A0D7A008_9AGAR</name>
<dbReference type="InterPro" id="IPR024652">
    <property type="entry name" value="Trichodiene_synth"/>
</dbReference>
<dbReference type="Gene3D" id="1.10.600.10">
    <property type="entry name" value="Farnesyl Diphosphate Synthase"/>
    <property type="match status" value="1"/>
</dbReference>
<dbReference type="OrthoDB" id="2998174at2759"/>
<dbReference type="Proteomes" id="UP000054144">
    <property type="component" value="Unassembled WGS sequence"/>
</dbReference>
<evidence type="ECO:0000256" key="2">
    <source>
        <dbReference type="ARBA" id="ARBA00023239"/>
    </source>
</evidence>
<dbReference type="SUPFAM" id="SSF48576">
    <property type="entry name" value="Terpenoid synthases"/>
    <property type="match status" value="1"/>
</dbReference>
<keyword evidence="4" id="KW-1185">Reference proteome</keyword>
<dbReference type="InterPro" id="IPR008949">
    <property type="entry name" value="Isoprenoid_synthase_dom_sf"/>
</dbReference>
<proteinExistence type="inferred from homology"/>
<feature type="non-terminal residue" evidence="3">
    <location>
        <position position="1"/>
    </location>
</feature>
<evidence type="ECO:0000313" key="4">
    <source>
        <dbReference type="Proteomes" id="UP000054144"/>
    </source>
</evidence>
<keyword evidence="2" id="KW-0456">Lyase</keyword>
<comment type="similarity">
    <text evidence="1">Belongs to the trichodiene synthase family.</text>
</comment>
<sequence length="218" mass="25252">YFFYVDDVAPEHPEVFEVFEYRLIHGLPQLDPVLTAYIDVLKRMWDIYDTESARTIFAACVQFVTISCMEPHLPRVEHASHCSSKFPWAIRQRSGMGSAYACFTFPKRLQVPHMTYLQVLPDMDFILCIINDLFSFYKEEMDGEDFNFVHVRARAENKSPMQVVVDMSAELQDAHRTVHAALGSFPQALKCWMNLERGIVVFHLAQGRYRLGELGIHL</sequence>
<reference evidence="3 4" key="1">
    <citation type="journal article" date="2015" name="Fungal Genet. Biol.">
        <title>Evolution of novel wood decay mechanisms in Agaricales revealed by the genome sequences of Fistulina hepatica and Cylindrobasidium torrendii.</title>
        <authorList>
            <person name="Floudas D."/>
            <person name="Held B.W."/>
            <person name="Riley R."/>
            <person name="Nagy L.G."/>
            <person name="Koehler G."/>
            <person name="Ransdell A.S."/>
            <person name="Younus H."/>
            <person name="Chow J."/>
            <person name="Chiniquy J."/>
            <person name="Lipzen A."/>
            <person name="Tritt A."/>
            <person name="Sun H."/>
            <person name="Haridas S."/>
            <person name="LaButti K."/>
            <person name="Ohm R.A."/>
            <person name="Kues U."/>
            <person name="Blanchette R.A."/>
            <person name="Grigoriev I.V."/>
            <person name="Minto R.E."/>
            <person name="Hibbett D.S."/>
        </authorList>
    </citation>
    <scope>NUCLEOTIDE SEQUENCE [LARGE SCALE GENOMIC DNA]</scope>
    <source>
        <strain evidence="3 4">ATCC 64428</strain>
    </source>
</reference>
<evidence type="ECO:0000256" key="1">
    <source>
        <dbReference type="ARBA" id="ARBA00007946"/>
    </source>
</evidence>
<accession>A0A0D7A008</accession>
<protein>
    <submittedName>
        <fullName evidence="3">Terpenoid synthase</fullName>
    </submittedName>
</protein>
<dbReference type="GO" id="GO:0016838">
    <property type="term" value="F:carbon-oxygen lyase activity, acting on phosphates"/>
    <property type="evidence" value="ECO:0007669"/>
    <property type="project" value="InterPro"/>
</dbReference>
<dbReference type="EMBL" id="KN882117">
    <property type="protein sequence ID" value="KIY43153.1"/>
    <property type="molecule type" value="Genomic_DNA"/>
</dbReference>